<proteinExistence type="predicted"/>
<comment type="caution">
    <text evidence="1">The sequence shown here is derived from an EMBL/GenBank/DDBJ whole genome shotgun (WGS) entry which is preliminary data.</text>
</comment>
<evidence type="ECO:0000313" key="1">
    <source>
        <dbReference type="EMBL" id="KKN77272.1"/>
    </source>
</evidence>
<accession>A0A0F9TQT0</accession>
<dbReference type="AlphaFoldDB" id="A0A0F9TQT0"/>
<organism evidence="1">
    <name type="scientific">marine sediment metagenome</name>
    <dbReference type="NCBI Taxonomy" id="412755"/>
    <lineage>
        <taxon>unclassified sequences</taxon>
        <taxon>metagenomes</taxon>
        <taxon>ecological metagenomes</taxon>
    </lineage>
</organism>
<dbReference type="SUPFAM" id="SSF46955">
    <property type="entry name" value="Putative DNA-binding domain"/>
    <property type="match status" value="1"/>
</dbReference>
<gene>
    <name evidence="1" type="ORF">LCGC14_0362500</name>
</gene>
<name>A0A0F9TQT0_9ZZZZ</name>
<dbReference type="InterPro" id="IPR009061">
    <property type="entry name" value="DNA-bd_dom_put_sf"/>
</dbReference>
<dbReference type="EMBL" id="LAZR01000282">
    <property type="protein sequence ID" value="KKN77272.1"/>
    <property type="molecule type" value="Genomic_DNA"/>
</dbReference>
<reference evidence="1" key="1">
    <citation type="journal article" date="2015" name="Nature">
        <title>Complex archaea that bridge the gap between prokaryotes and eukaryotes.</title>
        <authorList>
            <person name="Spang A."/>
            <person name="Saw J.H."/>
            <person name="Jorgensen S.L."/>
            <person name="Zaremba-Niedzwiedzka K."/>
            <person name="Martijn J."/>
            <person name="Lind A.E."/>
            <person name="van Eijk R."/>
            <person name="Schleper C."/>
            <person name="Guy L."/>
            <person name="Ettema T.J."/>
        </authorList>
    </citation>
    <scope>NUCLEOTIDE SEQUENCE</scope>
</reference>
<evidence type="ECO:0008006" key="2">
    <source>
        <dbReference type="Google" id="ProtNLM"/>
    </source>
</evidence>
<protein>
    <recommendedName>
        <fullName evidence="2">Helix-turn-helix domain-containing protein</fullName>
    </recommendedName>
</protein>
<sequence length="52" mass="6153">MNISRRTFERWRSKGIGPVGRVIGKKTWWTRSDVLAWEENLAKENQLNPALR</sequence>